<sequence length="261" mass="29060">MINNEMYEDSEDQLNIVPSAGVQVDRVQHHPDDSSGHVPLALHCHAPPPPLSMVLAEGAGCMVLAEGAGCMDLSSSGDETDGACADTDADGMPIVDEQEHRSEEGGAGIHFGGNGNLDVPANEVRRKKQEQQKRYVKETEFQGEENGDDNEQKCDDKQTEPEENSAEDGQRSSAEVRRQKRLQHRRIANEREEECATLKDETVSKDCLYVPATEVRRKRRQQQTLKHDVNPKDWYAPVADLEGKDTEQTLRTKECDNSSSF</sequence>
<feature type="region of interest" description="Disordered" evidence="1">
    <location>
        <begin position="236"/>
        <end position="261"/>
    </location>
</feature>
<name>A0AAN9BMK6_9CAEN</name>
<protein>
    <submittedName>
        <fullName evidence="2">Uncharacterized protein</fullName>
    </submittedName>
</protein>
<evidence type="ECO:0000256" key="1">
    <source>
        <dbReference type="SAM" id="MobiDB-lite"/>
    </source>
</evidence>
<feature type="compositionally biased region" description="Basic and acidic residues" evidence="1">
    <location>
        <begin position="150"/>
        <end position="160"/>
    </location>
</feature>
<proteinExistence type="predicted"/>
<feature type="compositionally biased region" description="Basic and acidic residues" evidence="1">
    <location>
        <begin position="129"/>
        <end position="140"/>
    </location>
</feature>
<reference evidence="2 3" key="1">
    <citation type="submission" date="2024-02" db="EMBL/GenBank/DDBJ databases">
        <title>Chromosome-scale genome assembly of the rough periwinkle Littorina saxatilis.</title>
        <authorList>
            <person name="De Jode A."/>
            <person name="Faria R."/>
            <person name="Formenti G."/>
            <person name="Sims Y."/>
            <person name="Smith T.P."/>
            <person name="Tracey A."/>
            <person name="Wood J.M.D."/>
            <person name="Zagrodzka Z.B."/>
            <person name="Johannesson K."/>
            <person name="Butlin R.K."/>
            <person name="Leder E.H."/>
        </authorList>
    </citation>
    <scope>NUCLEOTIDE SEQUENCE [LARGE SCALE GENOMIC DNA]</scope>
    <source>
        <strain evidence="2">Snail1</strain>
        <tissue evidence="2">Muscle</tissue>
    </source>
</reference>
<accession>A0AAN9BMK6</accession>
<feature type="compositionally biased region" description="Gly residues" evidence="1">
    <location>
        <begin position="105"/>
        <end position="115"/>
    </location>
</feature>
<feature type="region of interest" description="Disordered" evidence="1">
    <location>
        <begin position="99"/>
        <end position="185"/>
    </location>
</feature>
<feature type="compositionally biased region" description="Basic and acidic residues" evidence="1">
    <location>
        <begin position="241"/>
        <end position="261"/>
    </location>
</feature>
<keyword evidence="3" id="KW-1185">Reference proteome</keyword>
<comment type="caution">
    <text evidence="2">The sequence shown here is derived from an EMBL/GenBank/DDBJ whole genome shotgun (WGS) entry which is preliminary data.</text>
</comment>
<dbReference type="AlphaFoldDB" id="A0AAN9BMK6"/>
<organism evidence="2 3">
    <name type="scientific">Littorina saxatilis</name>
    <dbReference type="NCBI Taxonomy" id="31220"/>
    <lineage>
        <taxon>Eukaryota</taxon>
        <taxon>Metazoa</taxon>
        <taxon>Spiralia</taxon>
        <taxon>Lophotrochozoa</taxon>
        <taxon>Mollusca</taxon>
        <taxon>Gastropoda</taxon>
        <taxon>Caenogastropoda</taxon>
        <taxon>Littorinimorpha</taxon>
        <taxon>Littorinoidea</taxon>
        <taxon>Littorinidae</taxon>
        <taxon>Littorina</taxon>
    </lineage>
</organism>
<evidence type="ECO:0000313" key="3">
    <source>
        <dbReference type="Proteomes" id="UP001374579"/>
    </source>
</evidence>
<feature type="compositionally biased region" description="Basic and acidic residues" evidence="1">
    <location>
        <begin position="168"/>
        <end position="177"/>
    </location>
</feature>
<dbReference type="Proteomes" id="UP001374579">
    <property type="component" value="Unassembled WGS sequence"/>
</dbReference>
<gene>
    <name evidence="2" type="ORF">V1264_017413</name>
</gene>
<dbReference type="EMBL" id="JBAMIC010000007">
    <property type="protein sequence ID" value="KAK7106120.1"/>
    <property type="molecule type" value="Genomic_DNA"/>
</dbReference>
<evidence type="ECO:0000313" key="2">
    <source>
        <dbReference type="EMBL" id="KAK7106120.1"/>
    </source>
</evidence>